<evidence type="ECO:0000256" key="5">
    <source>
        <dbReference type="SAM" id="SignalP"/>
    </source>
</evidence>
<evidence type="ECO:0000256" key="4">
    <source>
        <dbReference type="RuleBase" id="RU003744"/>
    </source>
</evidence>
<evidence type="ECO:0000256" key="1">
    <source>
        <dbReference type="ARBA" id="ARBA00010333"/>
    </source>
</evidence>
<evidence type="ECO:0000256" key="2">
    <source>
        <dbReference type="ARBA" id="ARBA00022448"/>
    </source>
</evidence>
<feature type="domain" description="Solute-binding protein family 3/N-terminal" evidence="6">
    <location>
        <begin position="32"/>
        <end position="261"/>
    </location>
</feature>
<protein>
    <submittedName>
        <fullName evidence="7">Amino acid ABC transporter substrate-binding protein</fullName>
    </submittedName>
</protein>
<dbReference type="InterPro" id="IPR001638">
    <property type="entry name" value="Solute-binding_3/MltF_N"/>
</dbReference>
<dbReference type="SUPFAM" id="SSF53850">
    <property type="entry name" value="Periplasmic binding protein-like II"/>
    <property type="match status" value="1"/>
</dbReference>
<feature type="signal peptide" evidence="5">
    <location>
        <begin position="1"/>
        <end position="19"/>
    </location>
</feature>
<dbReference type="RefSeq" id="WP_314283227.1">
    <property type="nucleotide sequence ID" value="NZ_JAVVDO010000030.1"/>
</dbReference>
<keyword evidence="2" id="KW-0813">Transport</keyword>
<comment type="similarity">
    <text evidence="1 4">Belongs to the bacterial solute-binding protein 3 family.</text>
</comment>
<organism evidence="7 8">
    <name type="scientific">Roseomonas gilardii</name>
    <dbReference type="NCBI Taxonomy" id="257708"/>
    <lineage>
        <taxon>Bacteria</taxon>
        <taxon>Pseudomonadati</taxon>
        <taxon>Pseudomonadota</taxon>
        <taxon>Alphaproteobacteria</taxon>
        <taxon>Acetobacterales</taxon>
        <taxon>Roseomonadaceae</taxon>
        <taxon>Roseomonas</taxon>
    </lineage>
</organism>
<evidence type="ECO:0000259" key="6">
    <source>
        <dbReference type="SMART" id="SM00062"/>
    </source>
</evidence>
<dbReference type="InterPro" id="IPR018313">
    <property type="entry name" value="SBP_3_CS"/>
</dbReference>
<reference evidence="7 8" key="1">
    <citation type="journal article" date="2019" name="Microb. Pathog.">
        <title>Comparison of VITEK 2, MALDI-TOF MS, 16S rRNA gene sequencing, and whole-genome sequencing for identification of Roseomonas mucosa.</title>
        <authorList>
            <person name="Rudolph W.W."/>
            <person name="Gunzer F."/>
            <person name="Trauth M."/>
            <person name="Bunk B."/>
            <person name="Bigge R."/>
            <person name="Schrottner P."/>
        </authorList>
    </citation>
    <scope>NUCLEOTIDE SEQUENCE [LARGE SCALE GENOMIC DNA]</scope>
    <source>
        <strain evidence="7 8">DSM 103800</strain>
    </source>
</reference>
<dbReference type="PROSITE" id="PS01039">
    <property type="entry name" value="SBP_BACTERIAL_3"/>
    <property type="match status" value="1"/>
</dbReference>
<dbReference type="EMBL" id="JAVVDO010000030">
    <property type="protein sequence ID" value="MDT8332549.1"/>
    <property type="molecule type" value="Genomic_DNA"/>
</dbReference>
<feature type="chain" id="PRO_5045764293" evidence="5">
    <location>
        <begin position="20"/>
        <end position="336"/>
    </location>
</feature>
<proteinExistence type="inferred from homology"/>
<evidence type="ECO:0000313" key="7">
    <source>
        <dbReference type="EMBL" id="MDT8332549.1"/>
    </source>
</evidence>
<sequence>MRGALGLAGLLLAGNVAHAQSPTLDTVKTRGYLLCPTSGASPGFGLFDSRGVPQGIDVDVCRAVAAAIFGDVEKLRFVVTTSSQRVINLQTGAVDMAPQSMTWTQTREANNGLVFTSVHYYDGQGFLTRRSLGVDSAKGLAGATICAPSGGRAEINVVEWGRANNVAFSTLLFDRTDEVVSAYEAGRCDAITNDASLLAGLRSQLKQPGEHVVLPERISKEPLGAYVRKGDDKWMDIVRWTVQALINAEELGVTRANLDEMTRSTNPLVQRLLGVSGDHGKFMGLDNRWAYWAIRAVGNYGELYDRHFGEGSQTPMPRGLNKLWTQGGLMYGAPVQ</sequence>
<dbReference type="Proteomes" id="UP001258945">
    <property type="component" value="Unassembled WGS sequence"/>
</dbReference>
<dbReference type="InterPro" id="IPR051455">
    <property type="entry name" value="Bact_solute-bind_prot3"/>
</dbReference>
<dbReference type="Gene3D" id="3.40.190.10">
    <property type="entry name" value="Periplasmic binding protein-like II"/>
    <property type="match status" value="2"/>
</dbReference>
<name>A0ABU3MJL3_9PROT</name>
<comment type="caution">
    <text evidence="7">The sequence shown here is derived from an EMBL/GenBank/DDBJ whole genome shotgun (WGS) entry which is preliminary data.</text>
</comment>
<keyword evidence="3 5" id="KW-0732">Signal</keyword>
<dbReference type="Pfam" id="PF00497">
    <property type="entry name" value="SBP_bac_3"/>
    <property type="match status" value="1"/>
</dbReference>
<dbReference type="CDD" id="cd13692">
    <property type="entry name" value="PBP2_BztA"/>
    <property type="match status" value="1"/>
</dbReference>
<gene>
    <name evidence="7" type="ORF">RQ831_15930</name>
</gene>
<accession>A0ABU3MJL3</accession>
<dbReference type="PANTHER" id="PTHR30085">
    <property type="entry name" value="AMINO ACID ABC TRANSPORTER PERMEASE"/>
    <property type="match status" value="1"/>
</dbReference>
<evidence type="ECO:0000256" key="3">
    <source>
        <dbReference type="ARBA" id="ARBA00022729"/>
    </source>
</evidence>
<evidence type="ECO:0000313" key="8">
    <source>
        <dbReference type="Proteomes" id="UP001258945"/>
    </source>
</evidence>
<dbReference type="SMART" id="SM00062">
    <property type="entry name" value="PBPb"/>
    <property type="match status" value="1"/>
</dbReference>
<dbReference type="PANTHER" id="PTHR30085:SF7">
    <property type="entry name" value="AMINO-ACID ABC TRANSPORTER-BINDING PROTEIN YHDW-RELATED"/>
    <property type="match status" value="1"/>
</dbReference>
<keyword evidence="8" id="KW-1185">Reference proteome</keyword>